<dbReference type="EMBL" id="JAPNKE010000002">
    <property type="protein sequence ID" value="MCY1007040.1"/>
    <property type="molecule type" value="Genomic_DNA"/>
</dbReference>
<evidence type="ECO:0000313" key="3">
    <source>
        <dbReference type="Proteomes" id="UP001150924"/>
    </source>
</evidence>
<evidence type="ECO:0000313" key="2">
    <source>
        <dbReference type="EMBL" id="MCY1007040.1"/>
    </source>
</evidence>
<protein>
    <submittedName>
        <fullName evidence="2">Uncharacterized protein</fullName>
    </submittedName>
</protein>
<feature type="region of interest" description="Disordered" evidence="1">
    <location>
        <begin position="25"/>
        <end position="75"/>
    </location>
</feature>
<dbReference type="Proteomes" id="UP001150924">
    <property type="component" value="Unassembled WGS sequence"/>
</dbReference>
<keyword evidence="3" id="KW-1185">Reference proteome</keyword>
<dbReference type="AlphaFoldDB" id="A0A9X3ENQ4"/>
<feature type="compositionally biased region" description="Acidic residues" evidence="1">
    <location>
        <begin position="39"/>
        <end position="52"/>
    </location>
</feature>
<comment type="caution">
    <text evidence="2">The sequence shown here is derived from an EMBL/GenBank/DDBJ whole genome shotgun (WGS) entry which is preliminary data.</text>
</comment>
<dbReference type="PANTHER" id="PTHR39431:SF1">
    <property type="entry name" value="FRPA_C-RELATED PROTEIN"/>
    <property type="match status" value="1"/>
</dbReference>
<sequence>MTTTTRLLTLSSLFLALPACDSKVEGHHANDGDSAAGEGDSEGDEEGEGDSEGEVKSEDEGEPEPEPKADFGRAGEVCDQSQLSSECQIGGVAGLEFCVWSLDQYNHIWTACLTETCAKEGDSRACEGGTQHCVAYEATPDTGETRWGECGEADECKPGDSQSCGFGEEEFDIDMGCMVDEETGRHVWNWEDCNTPLVLSFGDAIEFAPTSASAADFDIHGGAGSCARADWPTATTPWLALDRDGNGSIDGGQELFGAATRMSFGSGVHNGFQALAELDSDHDGKITAADARWGELMLWADHDADRRSSGWEMLPLASFEIVEIDLGFTTRRECDARGNCGLERASFVYRTAGQQRTGEVVDVRVACE</sequence>
<name>A0A9X3ENQ4_9BACT</name>
<organism evidence="2 3">
    <name type="scientific">Nannocystis pusilla</name>
    <dbReference type="NCBI Taxonomy" id="889268"/>
    <lineage>
        <taxon>Bacteria</taxon>
        <taxon>Pseudomonadati</taxon>
        <taxon>Myxococcota</taxon>
        <taxon>Polyangia</taxon>
        <taxon>Nannocystales</taxon>
        <taxon>Nannocystaceae</taxon>
        <taxon>Nannocystis</taxon>
    </lineage>
</organism>
<evidence type="ECO:0000256" key="1">
    <source>
        <dbReference type="SAM" id="MobiDB-lite"/>
    </source>
</evidence>
<reference evidence="2" key="1">
    <citation type="submission" date="2022-11" db="EMBL/GenBank/DDBJ databases">
        <title>Minimal conservation of predation-associated metabolite biosynthetic gene clusters underscores biosynthetic potential of Myxococcota including descriptions for ten novel species: Archangium lansinium sp. nov., Myxococcus landrumus sp. nov., Nannocystis bai.</title>
        <authorList>
            <person name="Ahearne A."/>
            <person name="Stevens C."/>
            <person name="Phillips K."/>
        </authorList>
    </citation>
    <scope>NUCLEOTIDE SEQUENCE</scope>
    <source>
        <strain evidence="2">Na p29</strain>
    </source>
</reference>
<dbReference type="RefSeq" id="WP_267769555.1">
    <property type="nucleotide sequence ID" value="NZ_JAPNKE010000002.1"/>
</dbReference>
<dbReference type="PANTHER" id="PTHR39431">
    <property type="entry name" value="FRPA/C-RELATED PROTEIN"/>
    <property type="match status" value="1"/>
</dbReference>
<proteinExistence type="predicted"/>
<accession>A0A9X3ENQ4</accession>
<gene>
    <name evidence="2" type="ORF">OV079_16040</name>
</gene>